<keyword evidence="6" id="KW-1185">Reference proteome</keyword>
<dbReference type="SUPFAM" id="SSF48008">
    <property type="entry name" value="GntR ligand-binding domain-like"/>
    <property type="match status" value="1"/>
</dbReference>
<dbReference type="GO" id="GO:0003677">
    <property type="term" value="F:DNA binding"/>
    <property type="evidence" value="ECO:0007669"/>
    <property type="project" value="UniProtKB-KW"/>
</dbReference>
<dbReference type="Gene3D" id="1.20.120.530">
    <property type="entry name" value="GntR ligand-binding domain-like"/>
    <property type="match status" value="1"/>
</dbReference>
<dbReference type="SMART" id="SM00345">
    <property type="entry name" value="HTH_GNTR"/>
    <property type="match status" value="1"/>
</dbReference>
<dbReference type="Gene3D" id="1.10.10.10">
    <property type="entry name" value="Winged helix-like DNA-binding domain superfamily/Winged helix DNA-binding domain"/>
    <property type="match status" value="1"/>
</dbReference>
<dbReference type="PROSITE" id="PS50949">
    <property type="entry name" value="HTH_GNTR"/>
    <property type="match status" value="1"/>
</dbReference>
<dbReference type="PANTHER" id="PTHR43537">
    <property type="entry name" value="TRANSCRIPTIONAL REGULATOR, GNTR FAMILY"/>
    <property type="match status" value="1"/>
</dbReference>
<dbReference type="Proteomes" id="UP000183975">
    <property type="component" value="Unassembled WGS sequence"/>
</dbReference>
<evidence type="ECO:0000256" key="1">
    <source>
        <dbReference type="ARBA" id="ARBA00023015"/>
    </source>
</evidence>
<dbReference type="InterPro" id="IPR036388">
    <property type="entry name" value="WH-like_DNA-bd_sf"/>
</dbReference>
<dbReference type="InterPro" id="IPR008920">
    <property type="entry name" value="TF_FadR/GntR_C"/>
</dbReference>
<dbReference type="SMART" id="SM00895">
    <property type="entry name" value="FCD"/>
    <property type="match status" value="1"/>
</dbReference>
<dbReference type="InterPro" id="IPR000524">
    <property type="entry name" value="Tscrpt_reg_HTH_GntR"/>
</dbReference>
<accession>A0A1M6SVR6</accession>
<dbReference type="Pfam" id="PF00392">
    <property type="entry name" value="GntR"/>
    <property type="match status" value="1"/>
</dbReference>
<keyword evidence="2 5" id="KW-0238">DNA-binding</keyword>
<dbReference type="InterPro" id="IPR036390">
    <property type="entry name" value="WH_DNA-bd_sf"/>
</dbReference>
<protein>
    <submittedName>
        <fullName evidence="5">DNA-binding transcriptional regulator, GntR family</fullName>
    </submittedName>
</protein>
<dbReference type="RefSeq" id="WP_072851084.1">
    <property type="nucleotide sequence ID" value="NZ_FRAH01000029.1"/>
</dbReference>
<evidence type="ECO:0000313" key="6">
    <source>
        <dbReference type="Proteomes" id="UP000183975"/>
    </source>
</evidence>
<dbReference type="Pfam" id="PF07729">
    <property type="entry name" value="FCD"/>
    <property type="match status" value="1"/>
</dbReference>
<evidence type="ECO:0000259" key="4">
    <source>
        <dbReference type="PROSITE" id="PS50949"/>
    </source>
</evidence>
<dbReference type="GO" id="GO:0003700">
    <property type="term" value="F:DNA-binding transcription factor activity"/>
    <property type="evidence" value="ECO:0007669"/>
    <property type="project" value="InterPro"/>
</dbReference>
<name>A0A1M6SVR6_9FIRM</name>
<evidence type="ECO:0000313" key="5">
    <source>
        <dbReference type="EMBL" id="SHK48776.1"/>
    </source>
</evidence>
<keyword evidence="1" id="KW-0805">Transcription regulation</keyword>
<feature type="domain" description="HTH gntR-type" evidence="4">
    <location>
        <begin position="5"/>
        <end position="72"/>
    </location>
</feature>
<dbReference type="OrthoDB" id="389878at2"/>
<dbReference type="EMBL" id="FRAH01000029">
    <property type="protein sequence ID" value="SHK48776.1"/>
    <property type="molecule type" value="Genomic_DNA"/>
</dbReference>
<organism evidence="5 6">
    <name type="scientific">Anaerotignum lactatifermentans DSM 14214</name>
    <dbReference type="NCBI Taxonomy" id="1121323"/>
    <lineage>
        <taxon>Bacteria</taxon>
        <taxon>Bacillati</taxon>
        <taxon>Bacillota</taxon>
        <taxon>Clostridia</taxon>
        <taxon>Lachnospirales</taxon>
        <taxon>Anaerotignaceae</taxon>
        <taxon>Anaerotignum</taxon>
    </lineage>
</organism>
<dbReference type="InterPro" id="IPR011711">
    <property type="entry name" value="GntR_C"/>
</dbReference>
<keyword evidence="3" id="KW-0804">Transcription</keyword>
<dbReference type="SUPFAM" id="SSF46785">
    <property type="entry name" value="Winged helix' DNA-binding domain"/>
    <property type="match status" value="1"/>
</dbReference>
<proteinExistence type="predicted"/>
<reference evidence="5 6" key="1">
    <citation type="submission" date="2016-11" db="EMBL/GenBank/DDBJ databases">
        <authorList>
            <person name="Jaros S."/>
            <person name="Januszkiewicz K."/>
            <person name="Wedrychowicz H."/>
        </authorList>
    </citation>
    <scope>NUCLEOTIDE SEQUENCE [LARGE SCALE GENOMIC DNA]</scope>
    <source>
        <strain evidence="5 6">DSM 14214</strain>
    </source>
</reference>
<evidence type="ECO:0000256" key="2">
    <source>
        <dbReference type="ARBA" id="ARBA00023125"/>
    </source>
</evidence>
<gene>
    <name evidence="5" type="ORF">SAMN02745138_01809</name>
</gene>
<sequence>MDQKKALHVLAYEHIKNMVLEGKMEYGEIYSETKIAKEIGISRTPVRDAIQYLSQEKYIDILPNKGFCLHKMGIQDFVDTNQIRTAIEGYCGREIAQKAHLEETKETFDLLESFLKQQKEALEQESVTAFFEADMQFHIQLVSHIANRELNNLFGTYMYRMRNLALHSLHVPGRMEKIYQEHLEIFENMKQGNMIQTYESIVYHMESPRNISIDED</sequence>
<dbReference type="PANTHER" id="PTHR43537:SF51">
    <property type="entry name" value="HTH-TYPE TRANSCRIPTIONAL REGULATOR LGOR-RELATED"/>
    <property type="match status" value="1"/>
</dbReference>
<dbReference type="AlphaFoldDB" id="A0A1M6SVR6"/>
<evidence type="ECO:0000256" key="3">
    <source>
        <dbReference type="ARBA" id="ARBA00023163"/>
    </source>
</evidence>